<organism evidence="2">
    <name type="scientific">uncultured Streptococcus sp</name>
    <dbReference type="NCBI Taxonomy" id="83427"/>
    <lineage>
        <taxon>Bacteria</taxon>
        <taxon>Bacillati</taxon>
        <taxon>Bacillota</taxon>
        <taxon>Bacilli</taxon>
        <taxon>Lactobacillales</taxon>
        <taxon>Streptococcaceae</taxon>
        <taxon>Streptococcus</taxon>
        <taxon>environmental samples</taxon>
    </lineage>
</organism>
<accession>A0A060CDT0</accession>
<proteinExistence type="predicted"/>
<protein>
    <submittedName>
        <fullName evidence="2">CAZy families GT2 protein</fullName>
    </submittedName>
</protein>
<keyword evidence="1" id="KW-1133">Transmembrane helix</keyword>
<feature type="non-terminal residue" evidence="2">
    <location>
        <position position="1"/>
    </location>
</feature>
<evidence type="ECO:0000256" key="1">
    <source>
        <dbReference type="SAM" id="Phobius"/>
    </source>
</evidence>
<dbReference type="AlphaFoldDB" id="A0A060CDT0"/>
<reference evidence="2" key="1">
    <citation type="journal article" date="2013" name="Environ. Microbiol.">
        <title>Seasonally variable intestinal metagenomes of the red palm weevil (Rhynchophorus ferrugineus).</title>
        <authorList>
            <person name="Jia S."/>
            <person name="Zhang X."/>
            <person name="Zhang G."/>
            <person name="Yin A."/>
            <person name="Zhang S."/>
            <person name="Li F."/>
            <person name="Wang L."/>
            <person name="Zhao D."/>
            <person name="Yun Q."/>
            <person name="Tala"/>
            <person name="Wang J."/>
            <person name="Sun G."/>
            <person name="Baabdullah M."/>
            <person name="Yu X."/>
            <person name="Hu S."/>
            <person name="Al-Mssallem I.S."/>
            <person name="Yu J."/>
        </authorList>
    </citation>
    <scope>NUCLEOTIDE SEQUENCE</scope>
</reference>
<keyword evidence="1" id="KW-0812">Transmembrane</keyword>
<feature type="transmembrane region" description="Helical" evidence="1">
    <location>
        <begin position="6"/>
        <end position="35"/>
    </location>
</feature>
<sequence>TMGTAINTLACIIFIVVLFAGLQIFCLGIVGLYVAQTYTEARARPVFIIKEEH</sequence>
<name>A0A060CDT0_9STRE</name>
<keyword evidence="1" id="KW-0472">Membrane</keyword>
<dbReference type="EMBL" id="KF125774">
    <property type="protein sequence ID" value="AIA93107.1"/>
    <property type="molecule type" value="Genomic_DNA"/>
</dbReference>
<evidence type="ECO:0000313" key="2">
    <source>
        <dbReference type="EMBL" id="AIA93107.1"/>
    </source>
</evidence>